<reference evidence="2 3" key="1">
    <citation type="submission" date="2018-02" db="EMBL/GenBank/DDBJ databases">
        <title>Metagenomics reveals mixed infection of spiroplasma and phytoplasma in chicory.</title>
        <authorList>
            <person name="Polano C."/>
            <person name="Moruzzi S."/>
            <person name="Ermacora P."/>
            <person name="Ferrini F."/>
            <person name="Martini M."/>
            <person name="Firrao G."/>
        </authorList>
    </citation>
    <scope>NUCLEOTIDE SEQUENCE [LARGE SCALE GENOMIC DNA]</scope>
    <source>
        <strain evidence="2 3">ChiP</strain>
    </source>
</reference>
<sequence length="311" mass="37890">MNFKKIFQGLKKMIKIQTKSLKINLIKNKKKEENFNLFSQLSVKGKFYFFIVLFFTIYTIFAPYFFKNKDISVGLRSYLFFFTNQTILTVLLLLISFFFHIPFKYRKIYFIFNFIVLVNSLLTSIFFNTIIEPLWEKNLWKEIFSSNWKNTLLKEMFTKEGYFLKTTMFQHLYVTFFGFPLFFLFFVPFSINLRKKREVFYTFVHPIIFLSIYYFIMLFFRCKDENECYLPYPMVQCPKHFKLSFLNETFIAKLKDVLGGMKTVVLMTLIVFFVIFAFFFIFVFYLKNKFNENCLFHKISSKKFLNYINLE</sequence>
<keyword evidence="1" id="KW-0812">Transmembrane</keyword>
<keyword evidence="3" id="KW-1185">Reference proteome</keyword>
<proteinExistence type="predicted"/>
<dbReference type="AlphaFoldDB" id="A0A2S8NUX8"/>
<feature type="transmembrane region" description="Helical" evidence="1">
    <location>
        <begin position="108"/>
        <end position="131"/>
    </location>
</feature>
<comment type="caution">
    <text evidence="2">The sequence shown here is derived from an EMBL/GenBank/DDBJ whole genome shotgun (WGS) entry which is preliminary data.</text>
</comment>
<name>A0A2S8NUX8_9MOLU</name>
<keyword evidence="1" id="KW-1133">Transmembrane helix</keyword>
<gene>
    <name evidence="2" type="ORF">C6B37_01125</name>
</gene>
<evidence type="ECO:0000313" key="3">
    <source>
        <dbReference type="Proteomes" id="UP000238672"/>
    </source>
</evidence>
<feature type="transmembrane region" description="Helical" evidence="1">
    <location>
        <begin position="168"/>
        <end position="187"/>
    </location>
</feature>
<evidence type="ECO:0000256" key="1">
    <source>
        <dbReference type="SAM" id="Phobius"/>
    </source>
</evidence>
<feature type="transmembrane region" description="Helical" evidence="1">
    <location>
        <begin position="264"/>
        <end position="286"/>
    </location>
</feature>
<organism evidence="2 3">
    <name type="scientific">Candidatus Phytoplasma phoenicium</name>
    <dbReference type="NCBI Taxonomy" id="198422"/>
    <lineage>
        <taxon>Bacteria</taxon>
        <taxon>Bacillati</taxon>
        <taxon>Mycoplasmatota</taxon>
        <taxon>Mollicutes</taxon>
        <taxon>Acholeplasmatales</taxon>
        <taxon>Acholeplasmataceae</taxon>
        <taxon>Candidatus Phytoplasma</taxon>
        <taxon>16SrIX (Pigeon pea witches'-broom group)</taxon>
    </lineage>
</organism>
<evidence type="ECO:0000313" key="2">
    <source>
        <dbReference type="EMBL" id="PQP79790.1"/>
    </source>
</evidence>
<dbReference type="Proteomes" id="UP000238672">
    <property type="component" value="Unassembled WGS sequence"/>
</dbReference>
<protein>
    <submittedName>
        <fullName evidence="2">Uncharacterized protein</fullName>
    </submittedName>
</protein>
<feature type="transmembrane region" description="Helical" evidence="1">
    <location>
        <begin position="47"/>
        <end position="66"/>
    </location>
</feature>
<accession>A0A2S8NUX8</accession>
<keyword evidence="1" id="KW-0472">Membrane</keyword>
<feature type="transmembrane region" description="Helical" evidence="1">
    <location>
        <begin position="78"/>
        <end position="101"/>
    </location>
</feature>
<dbReference type="EMBL" id="PUUG01000022">
    <property type="protein sequence ID" value="PQP79790.1"/>
    <property type="molecule type" value="Genomic_DNA"/>
</dbReference>
<feature type="transmembrane region" description="Helical" evidence="1">
    <location>
        <begin position="199"/>
        <end position="220"/>
    </location>
</feature>